<dbReference type="InterPro" id="IPR000152">
    <property type="entry name" value="EGF-type_Asp/Asn_hydroxyl_site"/>
</dbReference>
<dbReference type="PROSITE" id="PS01248">
    <property type="entry name" value="EGF_LAM_1"/>
    <property type="match status" value="1"/>
</dbReference>
<dbReference type="PROSITE" id="PS00022">
    <property type="entry name" value="EGF_1"/>
    <property type="match status" value="1"/>
</dbReference>
<dbReference type="PANTHER" id="PTHR24050:SF28">
    <property type="entry name" value="UROMODULIN-LIKE"/>
    <property type="match status" value="1"/>
</dbReference>
<feature type="region of interest" description="Disordered" evidence="12">
    <location>
        <begin position="400"/>
        <end position="440"/>
    </location>
</feature>
<dbReference type="PROSITE" id="PS00010">
    <property type="entry name" value="ASX_HYDROXYL"/>
    <property type="match status" value="1"/>
</dbReference>
<comment type="caution">
    <text evidence="14">The sequence shown here is derived from an EMBL/GenBank/DDBJ whole genome shotgun (WGS) entry which is preliminary data.</text>
</comment>
<dbReference type="SMART" id="SM00181">
    <property type="entry name" value="EGF"/>
    <property type="match status" value="3"/>
</dbReference>
<dbReference type="InterPro" id="IPR001881">
    <property type="entry name" value="EGF-like_Ca-bd_dom"/>
</dbReference>
<dbReference type="SUPFAM" id="SSF57184">
    <property type="entry name" value="Growth factor receptor domain"/>
    <property type="match status" value="1"/>
</dbReference>
<dbReference type="EC" id="5.3.4.1" evidence="3"/>
<dbReference type="GO" id="GO:0003756">
    <property type="term" value="F:protein disulfide isomerase activity"/>
    <property type="evidence" value="ECO:0007669"/>
    <property type="project" value="UniProtKB-EC"/>
</dbReference>
<keyword evidence="8" id="KW-0325">Glycoprotein</keyword>
<dbReference type="SMART" id="SM00179">
    <property type="entry name" value="EGF_CA"/>
    <property type="match status" value="2"/>
</dbReference>
<keyword evidence="10" id="KW-0676">Redox-active center</keyword>
<evidence type="ECO:0000256" key="11">
    <source>
        <dbReference type="PROSITE-ProRule" id="PRU00076"/>
    </source>
</evidence>
<dbReference type="InterPro" id="IPR006212">
    <property type="entry name" value="Furin_repeat"/>
</dbReference>
<gene>
    <name evidence="14" type="ORF">J0S82_011032</name>
</gene>
<dbReference type="FunFam" id="2.10.25.10:FF:000038">
    <property type="entry name" value="Fibrillin 2"/>
    <property type="match status" value="1"/>
</dbReference>
<keyword evidence="5" id="KW-0732">Signal</keyword>
<evidence type="ECO:0000256" key="5">
    <source>
        <dbReference type="ARBA" id="ARBA00022729"/>
    </source>
</evidence>
<proteinExistence type="inferred from homology"/>
<feature type="non-terminal residue" evidence="14">
    <location>
        <position position="1"/>
    </location>
</feature>
<organism evidence="14 15">
    <name type="scientific">Galemys pyrenaicus</name>
    <name type="common">Iberian desman</name>
    <name type="synonym">Pyrenean desman</name>
    <dbReference type="NCBI Taxonomy" id="202257"/>
    <lineage>
        <taxon>Eukaryota</taxon>
        <taxon>Metazoa</taxon>
        <taxon>Chordata</taxon>
        <taxon>Craniata</taxon>
        <taxon>Vertebrata</taxon>
        <taxon>Euteleostomi</taxon>
        <taxon>Mammalia</taxon>
        <taxon>Eutheria</taxon>
        <taxon>Laurasiatheria</taxon>
        <taxon>Eulipotyphla</taxon>
        <taxon>Talpidae</taxon>
        <taxon>Galemys</taxon>
    </lineage>
</organism>
<reference evidence="14" key="1">
    <citation type="journal article" date="2021" name="Evol. Appl.">
        <title>The genome of the Pyrenean desman and the effects of bottlenecks and inbreeding on the genomic landscape of an endangered species.</title>
        <authorList>
            <person name="Escoda L."/>
            <person name="Castresana J."/>
        </authorList>
    </citation>
    <scope>NUCLEOTIDE SEQUENCE</scope>
    <source>
        <strain evidence="14">IBE-C5619</strain>
    </source>
</reference>
<dbReference type="AlphaFoldDB" id="A0A8J6DTP2"/>
<keyword evidence="6" id="KW-0677">Repeat</keyword>
<keyword evidence="7 11" id="KW-1015">Disulfide bond</keyword>
<evidence type="ECO:0000259" key="13">
    <source>
        <dbReference type="PROSITE" id="PS50026"/>
    </source>
</evidence>
<evidence type="ECO:0000256" key="8">
    <source>
        <dbReference type="ARBA" id="ARBA00023180"/>
    </source>
</evidence>
<dbReference type="Gene3D" id="2.10.25.10">
    <property type="entry name" value="Laminin"/>
    <property type="match status" value="1"/>
</dbReference>
<feature type="domain" description="EGF-like" evidence="13">
    <location>
        <begin position="354"/>
        <end position="395"/>
    </location>
</feature>
<evidence type="ECO:0000256" key="4">
    <source>
        <dbReference type="ARBA" id="ARBA00022536"/>
    </source>
</evidence>
<dbReference type="Proteomes" id="UP000700334">
    <property type="component" value="Unassembled WGS sequence"/>
</dbReference>
<evidence type="ECO:0000256" key="6">
    <source>
        <dbReference type="ARBA" id="ARBA00022737"/>
    </source>
</evidence>
<evidence type="ECO:0000313" key="15">
    <source>
        <dbReference type="Proteomes" id="UP000700334"/>
    </source>
</evidence>
<dbReference type="OrthoDB" id="19903at2759"/>
<evidence type="ECO:0000256" key="3">
    <source>
        <dbReference type="ARBA" id="ARBA00012723"/>
    </source>
</evidence>
<dbReference type="GO" id="GO:0005509">
    <property type="term" value="F:calcium ion binding"/>
    <property type="evidence" value="ECO:0007669"/>
    <property type="project" value="InterPro"/>
</dbReference>
<evidence type="ECO:0000256" key="2">
    <source>
        <dbReference type="ARBA" id="ARBA00005897"/>
    </source>
</evidence>
<keyword evidence="4 11" id="KW-0245">EGF-like domain</keyword>
<comment type="similarity">
    <text evidence="2">Belongs to the CRELD family.</text>
</comment>
<feature type="region of interest" description="Disordered" evidence="12">
    <location>
        <begin position="1"/>
        <end position="59"/>
    </location>
</feature>
<dbReference type="PROSITE" id="PS01187">
    <property type="entry name" value="EGF_CA"/>
    <property type="match status" value="1"/>
</dbReference>
<keyword evidence="9" id="KW-0413">Isomerase</keyword>
<keyword evidence="15" id="KW-1185">Reference proteome</keyword>
<dbReference type="InterPro" id="IPR049883">
    <property type="entry name" value="NOTCH1_EGF-like"/>
</dbReference>
<evidence type="ECO:0000313" key="14">
    <source>
        <dbReference type="EMBL" id="KAG8517988.1"/>
    </source>
</evidence>
<evidence type="ECO:0000256" key="12">
    <source>
        <dbReference type="SAM" id="MobiDB-lite"/>
    </source>
</evidence>
<dbReference type="InterPro" id="IPR009030">
    <property type="entry name" value="Growth_fac_rcpt_cys_sf"/>
</dbReference>
<dbReference type="InterPro" id="IPR002049">
    <property type="entry name" value="LE_dom"/>
</dbReference>
<accession>A0A8J6DTP2</accession>
<feature type="compositionally biased region" description="Basic residues" evidence="12">
    <location>
        <begin position="36"/>
        <end position="50"/>
    </location>
</feature>
<protein>
    <recommendedName>
        <fullName evidence="3">protein disulfide-isomerase</fullName>
        <ecNumber evidence="3">5.3.4.1</ecNumber>
    </recommendedName>
</protein>
<evidence type="ECO:0000256" key="7">
    <source>
        <dbReference type="ARBA" id="ARBA00023157"/>
    </source>
</evidence>
<evidence type="ECO:0000256" key="9">
    <source>
        <dbReference type="ARBA" id="ARBA00023235"/>
    </source>
</evidence>
<comment type="caution">
    <text evidence="11">Lacks conserved residue(s) required for the propagation of feature annotation.</text>
</comment>
<dbReference type="Pfam" id="PF07645">
    <property type="entry name" value="EGF_CA"/>
    <property type="match status" value="1"/>
</dbReference>
<feature type="domain" description="EGF-like" evidence="13">
    <location>
        <begin position="200"/>
        <end position="240"/>
    </location>
</feature>
<sequence>TGRGVSANGGAEAGGGRARGRHRQVAPGTAGARSGGRPRGRALGRCRRRTASSAALSARPAMRSPASAVLGLLLPLLLAPPPPVQADKKPTPCQRCRELVDKFNRGMVDTAKKNFGGGNTAWEEKTLSKYESSEVRLLEILERLCGSSDFQCNQMVEEHEEHLEAWWLRLKKEYPDLFEWFCVKTLRVCCSPGTYGPHCRECQGGSERPCSGNGHCSGDGSRHGDGSCQCHMGYQGPLCADCVDGYFRALRNETHSVCTACDESCKTCTGPTSQDCEQCEVGWARRDPEGACLDVDECAAETPPCGDGQYCENVSGSYSCEECDATCVGCTGKGPGHCKECVSGYAKEDGQCTDVDECAQAEAACRRAGENCYNTPGSYVCVCPEGFEETEDACVQAPEPGEAGRGVRGAGHRPGSLPRGLGGGGRGGQGHPRKLRGPGYPQAWGVPPGSWALSGASSPLPRGAMWASARCPNGRRPWVRAPWAPLNSIVCRTLFPRRAPSRSWGAGTLPMVSRRARRMWREGGVRPHDDSEHPSRAGEPAAITWRRSPRTPRLRGCGQGQRVGAGSAQDGPGAPPELGEEAAALLHAQRPVSDSDHRRPGPANPPGRPVTSGHRE</sequence>
<dbReference type="PANTHER" id="PTHR24050">
    <property type="entry name" value="PA14 DOMAIN-CONTAINING PROTEIN"/>
    <property type="match status" value="1"/>
</dbReference>
<dbReference type="PROSITE" id="PS50026">
    <property type="entry name" value="EGF_3"/>
    <property type="match status" value="2"/>
</dbReference>
<evidence type="ECO:0000256" key="1">
    <source>
        <dbReference type="ARBA" id="ARBA00001182"/>
    </source>
</evidence>
<name>A0A8J6DTP2_GALPY</name>
<dbReference type="InterPro" id="IPR052235">
    <property type="entry name" value="Nephronectin_domain"/>
</dbReference>
<evidence type="ECO:0000256" key="10">
    <source>
        <dbReference type="ARBA" id="ARBA00023284"/>
    </source>
</evidence>
<dbReference type="EMBL" id="JAGFMF010011642">
    <property type="protein sequence ID" value="KAG8517988.1"/>
    <property type="molecule type" value="Genomic_DNA"/>
</dbReference>
<feature type="disulfide bond" evidence="11">
    <location>
        <begin position="230"/>
        <end position="239"/>
    </location>
</feature>
<feature type="compositionally biased region" description="Gly residues" evidence="12">
    <location>
        <begin position="420"/>
        <end position="430"/>
    </location>
</feature>
<dbReference type="InterPro" id="IPR018097">
    <property type="entry name" value="EGF_Ca-bd_CS"/>
</dbReference>
<dbReference type="InterPro" id="IPR000742">
    <property type="entry name" value="EGF"/>
</dbReference>
<feature type="compositionally biased region" description="Basic and acidic residues" evidence="12">
    <location>
        <begin position="523"/>
        <end position="536"/>
    </location>
</feature>
<comment type="catalytic activity">
    <reaction evidence="1">
        <text>Catalyzes the rearrangement of -S-S- bonds in proteins.</text>
        <dbReference type="EC" id="5.3.4.1"/>
    </reaction>
</comment>
<dbReference type="PROSITE" id="PS01186">
    <property type="entry name" value="EGF_2"/>
    <property type="match status" value="1"/>
</dbReference>
<feature type="region of interest" description="Disordered" evidence="12">
    <location>
        <begin position="523"/>
        <end position="616"/>
    </location>
</feature>
<dbReference type="CDD" id="cd00064">
    <property type="entry name" value="FU"/>
    <property type="match status" value="2"/>
</dbReference>
<dbReference type="SMART" id="SM00261">
    <property type="entry name" value="FU"/>
    <property type="match status" value="2"/>
</dbReference>
<dbReference type="CDD" id="cd00054">
    <property type="entry name" value="EGF_CA"/>
    <property type="match status" value="1"/>
</dbReference>